<dbReference type="Pfam" id="PF00704">
    <property type="entry name" value="Glyco_hydro_18"/>
    <property type="match status" value="1"/>
</dbReference>
<feature type="signal peptide" evidence="11">
    <location>
        <begin position="1"/>
        <end position="19"/>
    </location>
</feature>
<dbReference type="Gene3D" id="3.20.20.80">
    <property type="entry name" value="Glycosidases"/>
    <property type="match status" value="1"/>
</dbReference>
<evidence type="ECO:0000259" key="12">
    <source>
        <dbReference type="PROSITE" id="PS51910"/>
    </source>
</evidence>
<keyword evidence="3 8" id="KW-0378">Hydrolase</keyword>
<evidence type="ECO:0000256" key="1">
    <source>
        <dbReference type="ARBA" id="ARBA00000822"/>
    </source>
</evidence>
<sequence>MPQSLLFSFVIAALRGVLAFDATKNSNLAVYWGQNSYGVTHPSGQQQQNLTFYCQDDSIDVLPLAFLDTFFAEGGLPHYDLSNICSSNSDPTFPNSELAECQFLTADIEACQAKGKLVTLSLGGGAASGVTFSSASQAQSFADQIWNLFLGGTSSTRPFGSAVLDGVDLDIEGGGTTYYDSFIAQIQTHAAGASKKYYISGAPQCPYPDAYMGTVLNAASFDMVYVQFLMLMDNWAKTVSINPNVKVYIGAPASSSAAGSGYVDAATLGSIVQQTQAQFSSFGGVMMWDASQAYVNNRYDAAIKGYLTGGTSTPPSTSTPPPPSSSPPPKSTSTSTSHSSSSSSSSKKPTSTSTVPSPTSTAVPTSCSGVPAWSSTVAYQGGSSVVYNGDLWTAKWWSEADTPGGAANDWINDGSCASLNAAVVNKVTAIAAAAAPTTAVTTKSSRFFRSS</sequence>
<comment type="caution">
    <text evidence="13">The sequence shown here is derived from an EMBL/GenBank/DDBJ whole genome shotgun (WGS) entry which is preliminary data.</text>
</comment>
<evidence type="ECO:0000256" key="3">
    <source>
        <dbReference type="ARBA" id="ARBA00022801"/>
    </source>
</evidence>
<dbReference type="InterPro" id="IPR017853">
    <property type="entry name" value="GH"/>
</dbReference>
<dbReference type="Proteomes" id="UP001050691">
    <property type="component" value="Unassembled WGS sequence"/>
</dbReference>
<dbReference type="Pfam" id="PF02839">
    <property type="entry name" value="CBM_5_12"/>
    <property type="match status" value="1"/>
</dbReference>
<evidence type="ECO:0000256" key="8">
    <source>
        <dbReference type="RuleBase" id="RU000489"/>
    </source>
</evidence>
<feature type="domain" description="GH18" evidence="12">
    <location>
        <begin position="26"/>
        <end position="310"/>
    </location>
</feature>
<name>A0AAV5APY1_9AGAM</name>
<dbReference type="SMART" id="SM00495">
    <property type="entry name" value="ChtBD3"/>
    <property type="match status" value="1"/>
</dbReference>
<accession>A0AAV5APY1</accession>
<gene>
    <name evidence="13" type="ORF">Clacol_008700</name>
</gene>
<dbReference type="EMBL" id="BPWL01000009">
    <property type="protein sequence ID" value="GJJ14436.1"/>
    <property type="molecule type" value="Genomic_DNA"/>
</dbReference>
<dbReference type="Gene3D" id="2.10.10.20">
    <property type="entry name" value="Carbohydrate-binding module superfamily 5/12"/>
    <property type="match status" value="1"/>
</dbReference>
<dbReference type="PROSITE" id="PS51910">
    <property type="entry name" value="GH18_2"/>
    <property type="match status" value="1"/>
</dbReference>
<evidence type="ECO:0000313" key="13">
    <source>
        <dbReference type="EMBL" id="GJJ14436.1"/>
    </source>
</evidence>
<dbReference type="AlphaFoldDB" id="A0AAV5APY1"/>
<dbReference type="InterPro" id="IPR001579">
    <property type="entry name" value="Glyco_hydro_18_chit_AS"/>
</dbReference>
<keyword evidence="7" id="KW-0624">Polysaccharide degradation</keyword>
<dbReference type="EC" id="3.2.1.14" evidence="2"/>
<dbReference type="PANTHER" id="PTHR45708:SF49">
    <property type="entry name" value="ENDOCHITINASE"/>
    <property type="match status" value="1"/>
</dbReference>
<reference evidence="13" key="1">
    <citation type="submission" date="2021-10" db="EMBL/GenBank/DDBJ databases">
        <title>De novo Genome Assembly of Clathrus columnatus (Basidiomycota, Fungi) Using Illumina and Nanopore Sequence Data.</title>
        <authorList>
            <person name="Ogiso-Tanaka E."/>
            <person name="Itagaki H."/>
            <person name="Hosoya T."/>
            <person name="Hosaka K."/>
        </authorList>
    </citation>
    <scope>NUCLEOTIDE SEQUENCE</scope>
    <source>
        <strain evidence="13">MO-923</strain>
    </source>
</reference>
<dbReference type="GO" id="GO:0000272">
    <property type="term" value="P:polysaccharide catabolic process"/>
    <property type="evidence" value="ECO:0007669"/>
    <property type="project" value="UniProtKB-KW"/>
</dbReference>
<evidence type="ECO:0000256" key="6">
    <source>
        <dbReference type="ARBA" id="ARBA00023295"/>
    </source>
</evidence>
<dbReference type="GO" id="GO:0006032">
    <property type="term" value="P:chitin catabolic process"/>
    <property type="evidence" value="ECO:0007669"/>
    <property type="project" value="UniProtKB-KW"/>
</dbReference>
<feature type="compositionally biased region" description="Low complexity" evidence="10">
    <location>
        <begin position="331"/>
        <end position="366"/>
    </location>
</feature>
<dbReference type="InterPro" id="IPR003610">
    <property type="entry name" value="CBM5/12"/>
</dbReference>
<dbReference type="GO" id="GO:0030246">
    <property type="term" value="F:carbohydrate binding"/>
    <property type="evidence" value="ECO:0007669"/>
    <property type="project" value="InterPro"/>
</dbReference>
<dbReference type="CDD" id="cd12215">
    <property type="entry name" value="ChiC_BD"/>
    <property type="match status" value="1"/>
</dbReference>
<evidence type="ECO:0000256" key="10">
    <source>
        <dbReference type="SAM" id="MobiDB-lite"/>
    </source>
</evidence>
<protein>
    <recommendedName>
        <fullName evidence="2">chitinase</fullName>
        <ecNumber evidence="2">3.2.1.14</ecNumber>
    </recommendedName>
</protein>
<proteinExistence type="inferred from homology"/>
<evidence type="ECO:0000256" key="4">
    <source>
        <dbReference type="ARBA" id="ARBA00023024"/>
    </source>
</evidence>
<dbReference type="SUPFAM" id="SSF51055">
    <property type="entry name" value="Carbohydrate binding domain"/>
    <property type="match status" value="1"/>
</dbReference>
<evidence type="ECO:0000256" key="7">
    <source>
        <dbReference type="ARBA" id="ARBA00023326"/>
    </source>
</evidence>
<dbReference type="SUPFAM" id="SSF51445">
    <property type="entry name" value="(Trans)glycosidases"/>
    <property type="match status" value="1"/>
</dbReference>
<feature type="region of interest" description="Disordered" evidence="10">
    <location>
        <begin position="310"/>
        <end position="367"/>
    </location>
</feature>
<evidence type="ECO:0000313" key="14">
    <source>
        <dbReference type="Proteomes" id="UP001050691"/>
    </source>
</evidence>
<feature type="compositionally biased region" description="Pro residues" evidence="10">
    <location>
        <begin position="317"/>
        <end position="330"/>
    </location>
</feature>
<evidence type="ECO:0000256" key="11">
    <source>
        <dbReference type="SAM" id="SignalP"/>
    </source>
</evidence>
<comment type="catalytic activity">
    <reaction evidence="1">
        <text>Random endo-hydrolysis of N-acetyl-beta-D-glucosaminide (1-&gt;4)-beta-linkages in chitin and chitodextrins.</text>
        <dbReference type="EC" id="3.2.1.14"/>
    </reaction>
</comment>
<dbReference type="GO" id="GO:0008843">
    <property type="term" value="F:endochitinase activity"/>
    <property type="evidence" value="ECO:0007669"/>
    <property type="project" value="UniProtKB-EC"/>
</dbReference>
<dbReference type="InterPro" id="IPR001223">
    <property type="entry name" value="Glyco_hydro18_cat"/>
</dbReference>
<dbReference type="GO" id="GO:0005576">
    <property type="term" value="C:extracellular region"/>
    <property type="evidence" value="ECO:0007669"/>
    <property type="project" value="InterPro"/>
</dbReference>
<dbReference type="InterPro" id="IPR036573">
    <property type="entry name" value="CBM_sf_5/12"/>
</dbReference>
<keyword evidence="11" id="KW-0732">Signal</keyword>
<organism evidence="13 14">
    <name type="scientific">Clathrus columnatus</name>
    <dbReference type="NCBI Taxonomy" id="1419009"/>
    <lineage>
        <taxon>Eukaryota</taxon>
        <taxon>Fungi</taxon>
        <taxon>Dikarya</taxon>
        <taxon>Basidiomycota</taxon>
        <taxon>Agaricomycotina</taxon>
        <taxon>Agaricomycetes</taxon>
        <taxon>Phallomycetidae</taxon>
        <taxon>Phallales</taxon>
        <taxon>Clathraceae</taxon>
        <taxon>Clathrus</taxon>
    </lineage>
</organism>
<evidence type="ECO:0000256" key="5">
    <source>
        <dbReference type="ARBA" id="ARBA00023277"/>
    </source>
</evidence>
<evidence type="ECO:0000256" key="9">
    <source>
        <dbReference type="RuleBase" id="RU004453"/>
    </source>
</evidence>
<keyword evidence="6 8" id="KW-0326">Glycosidase</keyword>
<keyword evidence="4" id="KW-0146">Chitin degradation</keyword>
<evidence type="ECO:0000256" key="2">
    <source>
        <dbReference type="ARBA" id="ARBA00012729"/>
    </source>
</evidence>
<dbReference type="InterPro" id="IPR050542">
    <property type="entry name" value="Glycosyl_Hydrlase18_Chitinase"/>
</dbReference>
<comment type="similarity">
    <text evidence="9">Belongs to the glycosyl hydrolase 18 family.</text>
</comment>
<keyword evidence="5" id="KW-0119">Carbohydrate metabolism</keyword>
<dbReference type="PANTHER" id="PTHR45708">
    <property type="entry name" value="ENDOCHITINASE"/>
    <property type="match status" value="1"/>
</dbReference>
<feature type="chain" id="PRO_5043439306" description="chitinase" evidence="11">
    <location>
        <begin position="20"/>
        <end position="451"/>
    </location>
</feature>
<keyword evidence="14" id="KW-1185">Reference proteome</keyword>
<dbReference type="PROSITE" id="PS01095">
    <property type="entry name" value="GH18_1"/>
    <property type="match status" value="1"/>
</dbReference>